<dbReference type="Proteomes" id="UP000536711">
    <property type="component" value="Unassembled WGS sequence"/>
</dbReference>
<dbReference type="OrthoDB" id="4966613at2759"/>
<protein>
    <submittedName>
        <fullName evidence="1">Uncharacterized protein</fullName>
    </submittedName>
</protein>
<dbReference type="AlphaFoldDB" id="A0A8H4NDD8"/>
<evidence type="ECO:0000313" key="1">
    <source>
        <dbReference type="EMBL" id="KAF4414834.1"/>
    </source>
</evidence>
<reference evidence="1 2" key="1">
    <citation type="submission" date="2020-01" db="EMBL/GenBank/DDBJ databases">
        <title>Identification and distribution of gene clusters putatively required for synthesis of sphingolipid metabolism inhibitors in phylogenetically diverse species of the filamentous fungus Fusarium.</title>
        <authorList>
            <person name="Kim H.-S."/>
            <person name="Busman M."/>
            <person name="Brown D.W."/>
            <person name="Divon H."/>
            <person name="Uhlig S."/>
            <person name="Proctor R.H."/>
        </authorList>
    </citation>
    <scope>NUCLEOTIDE SEQUENCE [LARGE SCALE GENOMIC DNA]</scope>
    <source>
        <strain evidence="1 2">NRRL 13308</strain>
    </source>
</reference>
<organism evidence="1 2">
    <name type="scientific">Fusarium acutatum</name>
    <dbReference type="NCBI Taxonomy" id="78861"/>
    <lineage>
        <taxon>Eukaryota</taxon>
        <taxon>Fungi</taxon>
        <taxon>Dikarya</taxon>
        <taxon>Ascomycota</taxon>
        <taxon>Pezizomycotina</taxon>
        <taxon>Sordariomycetes</taxon>
        <taxon>Hypocreomycetidae</taxon>
        <taxon>Hypocreales</taxon>
        <taxon>Nectriaceae</taxon>
        <taxon>Fusarium</taxon>
        <taxon>Fusarium fujikuroi species complex</taxon>
    </lineage>
</organism>
<gene>
    <name evidence="1" type="ORF">FACUT_13919</name>
</gene>
<dbReference type="EMBL" id="JAADJF010000682">
    <property type="protein sequence ID" value="KAF4414834.1"/>
    <property type="molecule type" value="Genomic_DNA"/>
</dbReference>
<accession>A0A8H4NDD8</accession>
<sequence>MPELSSSRITINRDSIGDTSLCQHRSIVKNDRPGTDSSLLLYVDNEITANGHDFDTFDDTAEDQYTTVLLNGGEELDGDAEFKSSSCEGETQAISYAGNCKDAPTEYDIKGDMSEDVDAPSITTQTDTDMLTMETYDGILPNKPTPECKRVNSAATRGPGPGRSSWQAPIRLVSEFGDRVADLLTIGRGLQHLRHLDEVQRFLNDPQLCPRGCGWIYPLLSQFKSHEKQTVVMLVLQCPKKHARLNPSNPEASCFTDLFVSALISYLKQNGIGCIAMDFRKECRRNVEDNHCPLLNDNEIITCGIATMAEVHVARNVFGIHIAATIAISASTCFAVECLERDSSFAQMLGKVYRIRWHPRAIPDLAMSGFPHEVQGLIAKEMIDRDYQPALSSIFRDLQRSPPGEIWEFMKFRIVCSPVSVYSNIFVPVVDIFEFARKLEMVHFHDISSFDMLNDRIEASKRLQNAIAYLGYTQRHRYRLGVKIVQELQRHHPGVGWFQDAFTSSPSSTDFGDTRLPTAKHPIGGSSIPLEYHYILTTTTRNSSRLCQWRCISSLSRPVLHLGILTSIVTMISITEISDSQWDAMHGELHLFTHADVYQALENTTLENTHDLLQNPAFRRFCVSMFEELFGLSFNENDGWNPVFDPQLHGICNLPCLFLTLLLQAWGKAFREIECVEYIADGEQCWIPRVFLHDQRVIDLDFHQIINVDDHPEFEATILYAEAVAYAIFHALAART</sequence>
<comment type="caution">
    <text evidence="1">The sequence shown here is derived from an EMBL/GenBank/DDBJ whole genome shotgun (WGS) entry which is preliminary data.</text>
</comment>
<proteinExistence type="predicted"/>
<keyword evidence="2" id="KW-1185">Reference proteome</keyword>
<name>A0A8H4NDD8_9HYPO</name>
<evidence type="ECO:0000313" key="2">
    <source>
        <dbReference type="Proteomes" id="UP000536711"/>
    </source>
</evidence>